<protein>
    <submittedName>
        <fullName evidence="1">Uncharacterized protein</fullName>
    </submittedName>
</protein>
<reference evidence="1" key="1">
    <citation type="submission" date="2014-09" db="EMBL/GenBank/DDBJ databases">
        <authorList>
            <person name="Magalhaes I.L.F."/>
            <person name="Oliveira U."/>
            <person name="Santos F.R."/>
            <person name="Vidigal T.H.D.A."/>
            <person name="Brescovit A.D."/>
            <person name="Santos A.J."/>
        </authorList>
    </citation>
    <scope>NUCLEOTIDE SEQUENCE</scope>
    <source>
        <tissue evidence="1">Shoot tissue taken approximately 20 cm above the soil surface</tissue>
    </source>
</reference>
<sequence length="58" mass="6205">MPVPYSGSVLWSNIETMPSRMLTDSISCDSFSLGTSTTLEQGVLCPFATLSDAIPAFM</sequence>
<reference evidence="1" key="2">
    <citation type="journal article" date="2015" name="Data Brief">
        <title>Shoot transcriptome of the giant reed, Arundo donax.</title>
        <authorList>
            <person name="Barrero R.A."/>
            <person name="Guerrero F.D."/>
            <person name="Moolhuijzen P."/>
            <person name="Goolsby J.A."/>
            <person name="Tidwell J."/>
            <person name="Bellgard S.E."/>
            <person name="Bellgard M.I."/>
        </authorList>
    </citation>
    <scope>NUCLEOTIDE SEQUENCE</scope>
    <source>
        <tissue evidence="1">Shoot tissue taken approximately 20 cm above the soil surface</tissue>
    </source>
</reference>
<name>A0A0A8YV23_ARUDO</name>
<dbReference type="AlphaFoldDB" id="A0A0A8YV23"/>
<organism evidence="1">
    <name type="scientific">Arundo donax</name>
    <name type="common">Giant reed</name>
    <name type="synonym">Donax arundinaceus</name>
    <dbReference type="NCBI Taxonomy" id="35708"/>
    <lineage>
        <taxon>Eukaryota</taxon>
        <taxon>Viridiplantae</taxon>
        <taxon>Streptophyta</taxon>
        <taxon>Embryophyta</taxon>
        <taxon>Tracheophyta</taxon>
        <taxon>Spermatophyta</taxon>
        <taxon>Magnoliopsida</taxon>
        <taxon>Liliopsida</taxon>
        <taxon>Poales</taxon>
        <taxon>Poaceae</taxon>
        <taxon>PACMAD clade</taxon>
        <taxon>Arundinoideae</taxon>
        <taxon>Arundineae</taxon>
        <taxon>Arundo</taxon>
    </lineage>
</organism>
<accession>A0A0A8YV23</accession>
<proteinExistence type="predicted"/>
<dbReference type="EMBL" id="GBRH01268642">
    <property type="protein sequence ID" value="JAD29253.1"/>
    <property type="molecule type" value="Transcribed_RNA"/>
</dbReference>
<evidence type="ECO:0000313" key="1">
    <source>
        <dbReference type="EMBL" id="JAD29253.1"/>
    </source>
</evidence>